<evidence type="ECO:0000256" key="4">
    <source>
        <dbReference type="ARBA" id="ARBA00022679"/>
    </source>
</evidence>
<dbReference type="SMART" id="SM00409">
    <property type="entry name" value="IG"/>
    <property type="match status" value="4"/>
</dbReference>
<evidence type="ECO:0000313" key="28">
    <source>
        <dbReference type="Proteomes" id="UP000694845"/>
    </source>
</evidence>
<protein>
    <recommendedName>
        <fullName evidence="3">receptor protein-tyrosine kinase</fullName>
        <ecNumber evidence="3">2.7.10.1</ecNumber>
    </recommendedName>
</protein>
<dbReference type="InterPro" id="IPR003961">
    <property type="entry name" value="FN3_dom"/>
</dbReference>
<feature type="domain" description="Ig-like" evidence="26">
    <location>
        <begin position="359"/>
        <end position="455"/>
    </location>
</feature>
<evidence type="ECO:0000256" key="10">
    <source>
        <dbReference type="ARBA" id="ARBA00022840"/>
    </source>
</evidence>
<keyword evidence="10 20" id="KW-0067">ATP-binding</keyword>
<dbReference type="SUPFAM" id="SSF49265">
    <property type="entry name" value="Fibronectin type III"/>
    <property type="match status" value="1"/>
</dbReference>
<keyword evidence="9" id="KW-0418">Kinase</keyword>
<dbReference type="InterPro" id="IPR003598">
    <property type="entry name" value="Ig_sub2"/>
</dbReference>
<dbReference type="InterPro" id="IPR003599">
    <property type="entry name" value="Ig_sub"/>
</dbReference>
<name>A0A8B7ZV17_ACAPL</name>
<evidence type="ECO:0000313" key="29">
    <source>
        <dbReference type="RefSeq" id="XP_022108620.1"/>
    </source>
</evidence>
<evidence type="ECO:0000256" key="9">
    <source>
        <dbReference type="ARBA" id="ARBA00022777"/>
    </source>
</evidence>
<evidence type="ECO:0000256" key="1">
    <source>
        <dbReference type="ARBA" id="ARBA00004479"/>
    </source>
</evidence>
<dbReference type="Proteomes" id="UP000694845">
    <property type="component" value="Unplaced"/>
</dbReference>
<feature type="binding site" evidence="20 22">
    <location>
        <position position="932"/>
    </location>
    <ligand>
        <name>ATP</name>
        <dbReference type="ChEBI" id="CHEBI:30616"/>
    </ligand>
</feature>
<feature type="compositionally biased region" description="Low complexity" evidence="23">
    <location>
        <begin position="838"/>
        <end position="850"/>
    </location>
</feature>
<feature type="domain" description="Ig-like" evidence="26">
    <location>
        <begin position="470"/>
        <end position="582"/>
    </location>
</feature>
<evidence type="ECO:0000256" key="23">
    <source>
        <dbReference type="SAM" id="MobiDB-lite"/>
    </source>
</evidence>
<dbReference type="AlphaFoldDB" id="A0A8B7ZV17"/>
<dbReference type="GO" id="GO:0007169">
    <property type="term" value="P:cell surface receptor protein tyrosine kinase signaling pathway"/>
    <property type="evidence" value="ECO:0007669"/>
    <property type="project" value="TreeGrafter"/>
</dbReference>
<dbReference type="GO" id="GO:0005524">
    <property type="term" value="F:ATP binding"/>
    <property type="evidence" value="ECO:0007669"/>
    <property type="project" value="UniProtKB-UniRule"/>
</dbReference>
<dbReference type="KEGG" id="aplc:110988935"/>
<feature type="transmembrane region" description="Helical" evidence="24">
    <location>
        <begin position="795"/>
        <end position="815"/>
    </location>
</feature>
<evidence type="ECO:0000256" key="20">
    <source>
        <dbReference type="PIRSR" id="PIRSR000615-2"/>
    </source>
</evidence>
<dbReference type="InterPro" id="IPR000719">
    <property type="entry name" value="Prot_kinase_dom"/>
</dbReference>
<feature type="domain" description="Ig-like" evidence="26">
    <location>
        <begin position="15"/>
        <end position="135"/>
    </location>
</feature>
<dbReference type="InterPro" id="IPR013162">
    <property type="entry name" value="CD80_C2-set"/>
</dbReference>
<feature type="binding site" evidence="20">
    <location>
        <position position="1044"/>
    </location>
    <ligand>
        <name>ATP</name>
        <dbReference type="ChEBI" id="CHEBI:30616"/>
    </ligand>
</feature>
<dbReference type="GeneID" id="110988935"/>
<keyword evidence="21" id="KW-0460">Magnesium</keyword>
<keyword evidence="8 20" id="KW-0547">Nucleotide-binding</keyword>
<dbReference type="PROSITE" id="PS50835">
    <property type="entry name" value="IG_LIKE"/>
    <property type="match status" value="5"/>
</dbReference>
<dbReference type="OrthoDB" id="1668230at2759"/>
<dbReference type="PRINTS" id="PR00109">
    <property type="entry name" value="TYRKINASE"/>
</dbReference>
<keyword evidence="14" id="KW-1015">Disulfide bond</keyword>
<evidence type="ECO:0000256" key="2">
    <source>
        <dbReference type="ARBA" id="ARBA00006692"/>
    </source>
</evidence>
<dbReference type="Gene3D" id="2.60.40.10">
    <property type="entry name" value="Immunoglobulins"/>
    <property type="match status" value="6"/>
</dbReference>
<dbReference type="InterPro" id="IPR020635">
    <property type="entry name" value="Tyr_kinase_cat_dom"/>
</dbReference>
<evidence type="ECO:0000256" key="8">
    <source>
        <dbReference type="ARBA" id="ARBA00022741"/>
    </source>
</evidence>
<dbReference type="PANTHER" id="PTHR24416:SF621">
    <property type="entry name" value="TYROSINE KINASE RECEPTOR CAD96CA"/>
    <property type="match status" value="1"/>
</dbReference>
<evidence type="ECO:0000256" key="11">
    <source>
        <dbReference type="ARBA" id="ARBA00022989"/>
    </source>
</evidence>
<dbReference type="Pfam" id="PF13927">
    <property type="entry name" value="Ig_3"/>
    <property type="match status" value="1"/>
</dbReference>
<comment type="catalytic activity">
    <reaction evidence="18">
        <text>L-tyrosyl-[protein] + ATP = O-phospho-L-tyrosyl-[protein] + ADP + H(+)</text>
        <dbReference type="Rhea" id="RHEA:10596"/>
        <dbReference type="Rhea" id="RHEA-COMP:10136"/>
        <dbReference type="Rhea" id="RHEA-COMP:20101"/>
        <dbReference type="ChEBI" id="CHEBI:15378"/>
        <dbReference type="ChEBI" id="CHEBI:30616"/>
        <dbReference type="ChEBI" id="CHEBI:46858"/>
        <dbReference type="ChEBI" id="CHEBI:61978"/>
        <dbReference type="ChEBI" id="CHEBI:456216"/>
        <dbReference type="EC" id="2.7.10.1"/>
    </reaction>
</comment>
<keyword evidence="16" id="KW-0325">Glycoprotein</keyword>
<dbReference type="PANTHER" id="PTHR24416">
    <property type="entry name" value="TYROSINE-PROTEIN KINASE RECEPTOR"/>
    <property type="match status" value="1"/>
</dbReference>
<keyword evidence="12 24" id="KW-0472">Membrane</keyword>
<feature type="domain" description="Ig-like" evidence="26">
    <location>
        <begin position="151"/>
        <end position="256"/>
    </location>
</feature>
<evidence type="ECO:0000256" key="22">
    <source>
        <dbReference type="PROSITE-ProRule" id="PRU10141"/>
    </source>
</evidence>
<dbReference type="InterPro" id="IPR007110">
    <property type="entry name" value="Ig-like_dom"/>
</dbReference>
<dbReference type="SMART" id="SM00219">
    <property type="entry name" value="TyrKc"/>
    <property type="match status" value="1"/>
</dbReference>
<evidence type="ECO:0000256" key="17">
    <source>
        <dbReference type="ARBA" id="ARBA00023319"/>
    </source>
</evidence>
<keyword evidence="11 24" id="KW-1133">Transmembrane helix</keyword>
<dbReference type="InterPro" id="IPR011009">
    <property type="entry name" value="Kinase-like_dom_sf"/>
</dbReference>
<keyword evidence="7" id="KW-0677">Repeat</keyword>
<evidence type="ECO:0000256" key="15">
    <source>
        <dbReference type="ARBA" id="ARBA00023170"/>
    </source>
</evidence>
<dbReference type="FunFam" id="1.10.510.10:FF:000190">
    <property type="entry name" value="Proto-oncogene tyrosine-protein kinase receptor Ret"/>
    <property type="match status" value="1"/>
</dbReference>
<dbReference type="PROSITE" id="PS50011">
    <property type="entry name" value="PROTEIN_KINASE_DOM"/>
    <property type="match status" value="1"/>
</dbReference>
<evidence type="ECO:0000259" key="26">
    <source>
        <dbReference type="PROSITE" id="PS50835"/>
    </source>
</evidence>
<keyword evidence="5 24" id="KW-0812">Transmembrane</keyword>
<dbReference type="GO" id="GO:0046872">
    <property type="term" value="F:metal ion binding"/>
    <property type="evidence" value="ECO:0007669"/>
    <property type="project" value="UniProtKB-KW"/>
</dbReference>
<accession>A0A8B7ZV17</accession>
<dbReference type="InterPro" id="IPR017441">
    <property type="entry name" value="Protein_kinase_ATP_BS"/>
</dbReference>
<evidence type="ECO:0000256" key="18">
    <source>
        <dbReference type="ARBA" id="ARBA00051243"/>
    </source>
</evidence>
<comment type="subcellular location">
    <subcellularLocation>
        <location evidence="1">Membrane</location>
        <topology evidence="1">Single-pass type I membrane protein</topology>
    </subcellularLocation>
</comment>
<dbReference type="EC" id="2.7.10.1" evidence="3"/>
<feature type="active site" description="Proton acceptor" evidence="19">
    <location>
        <position position="1040"/>
    </location>
</feature>
<dbReference type="GO" id="GO:0004714">
    <property type="term" value="F:transmembrane receptor protein tyrosine kinase activity"/>
    <property type="evidence" value="ECO:0007669"/>
    <property type="project" value="UniProtKB-EC"/>
</dbReference>
<evidence type="ECO:0000256" key="14">
    <source>
        <dbReference type="ARBA" id="ARBA00023157"/>
    </source>
</evidence>
<evidence type="ECO:0000256" key="16">
    <source>
        <dbReference type="ARBA" id="ARBA00023180"/>
    </source>
</evidence>
<dbReference type="InterPro" id="IPR008266">
    <property type="entry name" value="Tyr_kinase_AS"/>
</dbReference>
<sequence>MASLMKIVVIVIGLPYFYRVHGQILTVNLQSDESYSWNPSTLSCSYTVSGARYNFWNLQWYKGITISDPLAISIADFFGGISSPRLFNGYDDTSKYTLSRDSASSISTLHILSVNFTKDSGRYWCRVTVIDPGVSQEQDSDSTELVIFVLPTSITLSDSDGPFPPTGGKSYLVDGVIHEYTCRVPDIDPGASFAWSVGGGGLTLGTTTDTTGSYGLITSTGTAILSPTWSNHGQVLQCQASNKNGHAGVNVEVVLDVKVPPRVSRMSLHDSRGSRLDVSVDIDEGKQETFTCKAQSRPAAKMEWFLDDTSQGVIDAPIGVGDGLINTTSSWSLTAVRGNHGQRVKCEASTAESDINALPYVTVTVNVNGPPDNVFISGMTLMTEDVASTLTCTAANAYPEHWSLVWSNVSSNGDINIPGATSDPPLSTNGRYTFTSRLDLTPSRHDNGNSIRCAARWNSWTPEPLDTFGPLNVQHEAIITNKGMTEEVVKDGGSASLTCIAEGNPKPTMQWYDLNNTVVTNETDTAKFVLVNVITGGEGVYGLQVTSTLTINDIDSGLDFGMYTCISTNGIGEEDMLKVNLTGTRRPDKPSSVMITGQTAQSLTVAWTAGYDGGEEQSFRVAYLKTSDSTETRAGNNVTGGKTTYLVTGLEDYTKYEIRVYAKNIIGENTDYAKVVGHTLPKSPSPNLGITVEYNTDDGTVKVTGLRIENSCIQLEVKYEGSDTRQECGKCIASNRTVTLSEWCAASQKRRRRAVGDIEDVRAKLCIGGLCSEAAPAKQVKDPIPELNRPAGSTGIIVGVVVAVVVLTLVILLGVHAKRRFKFRNHSKQDNETQCTAKSLSLKPTSSKSPRYADTDAQSPYQEITELAAIKQPAYQDQVVATYSNVTMERKAFPRDQLKIIKELGQGAFGLVLLAQATGITERSKVTLVAVKTLKDGASKTDKDGLMKELDLMKKLPDHCNVVRLLGFCINDDPPYIIVEYLSRGNLKDLLRDSRSKGGRVYGNLHGISKSLTSKDLMKFAKDVADGMAFISSQQCIHRDLAARNVLVAEDMLCKVSDFGLARDVMNIRVYERGSEGALPMRWMALESLLDDVYTTESDVWSFGILLWEIVTLGSRPYPAMTAKMMVAELESGYRMPKPQHCQEELYEMMLRCWDEHPESRPTFKMISEELEGLVNKGKEYISVKNFQETIYEVVQAEDKEEKV</sequence>
<evidence type="ECO:0000256" key="3">
    <source>
        <dbReference type="ARBA" id="ARBA00011902"/>
    </source>
</evidence>
<evidence type="ECO:0000259" key="27">
    <source>
        <dbReference type="PROSITE" id="PS50853"/>
    </source>
</evidence>
<feature type="binding site" evidence="20">
    <location>
        <begin position="905"/>
        <end position="912"/>
    </location>
    <ligand>
        <name>ATP</name>
        <dbReference type="ChEBI" id="CHEBI:30616"/>
    </ligand>
</feature>
<dbReference type="SMART" id="SM00408">
    <property type="entry name" value="IGc2"/>
    <property type="match status" value="2"/>
</dbReference>
<dbReference type="PROSITE" id="PS00107">
    <property type="entry name" value="PROTEIN_KINASE_ATP"/>
    <property type="match status" value="1"/>
</dbReference>
<dbReference type="Pfam" id="PF08205">
    <property type="entry name" value="C2-set_2"/>
    <property type="match status" value="2"/>
</dbReference>
<feature type="domain" description="Fibronectin type-III" evidence="27">
    <location>
        <begin position="589"/>
        <end position="683"/>
    </location>
</feature>
<evidence type="ECO:0000256" key="12">
    <source>
        <dbReference type="ARBA" id="ARBA00023136"/>
    </source>
</evidence>
<dbReference type="Pfam" id="PF07654">
    <property type="entry name" value="C1-set"/>
    <property type="match status" value="1"/>
</dbReference>
<dbReference type="InterPro" id="IPR003597">
    <property type="entry name" value="Ig_C1-set"/>
</dbReference>
<dbReference type="InterPro" id="IPR036116">
    <property type="entry name" value="FN3_sf"/>
</dbReference>
<dbReference type="SUPFAM" id="SSF48726">
    <property type="entry name" value="Immunoglobulin"/>
    <property type="match status" value="5"/>
</dbReference>
<evidence type="ECO:0000256" key="5">
    <source>
        <dbReference type="ARBA" id="ARBA00022692"/>
    </source>
</evidence>
<feature type="binding site" evidence="21">
    <location>
        <position position="1045"/>
    </location>
    <ligand>
        <name>Mg(2+)</name>
        <dbReference type="ChEBI" id="CHEBI:18420"/>
    </ligand>
</feature>
<dbReference type="CDD" id="cd00192">
    <property type="entry name" value="PTKc"/>
    <property type="match status" value="1"/>
</dbReference>
<keyword evidence="4" id="KW-0808">Transferase</keyword>
<evidence type="ECO:0000256" key="19">
    <source>
        <dbReference type="PIRSR" id="PIRSR000615-1"/>
    </source>
</evidence>
<evidence type="ECO:0000256" key="6">
    <source>
        <dbReference type="ARBA" id="ARBA00022729"/>
    </source>
</evidence>
<reference evidence="29" key="1">
    <citation type="submission" date="2025-08" db="UniProtKB">
        <authorList>
            <consortium name="RefSeq"/>
        </authorList>
    </citation>
    <scope>IDENTIFICATION</scope>
</reference>
<dbReference type="Gene3D" id="3.30.200.20">
    <property type="entry name" value="Phosphorylase Kinase, domain 1"/>
    <property type="match status" value="1"/>
</dbReference>
<keyword evidence="15" id="KW-0675">Receptor</keyword>
<dbReference type="InterPro" id="IPR001245">
    <property type="entry name" value="Ser-Thr/Tyr_kinase_cat_dom"/>
</dbReference>
<gene>
    <name evidence="29" type="primary">LOC110988935</name>
</gene>
<dbReference type="InterPro" id="IPR013783">
    <property type="entry name" value="Ig-like_fold"/>
</dbReference>
<dbReference type="SUPFAM" id="SSF56112">
    <property type="entry name" value="Protein kinase-like (PK-like)"/>
    <property type="match status" value="1"/>
</dbReference>
<dbReference type="PROSITE" id="PS50853">
    <property type="entry name" value="FN3"/>
    <property type="match status" value="1"/>
</dbReference>
<dbReference type="CDD" id="cd00063">
    <property type="entry name" value="FN3"/>
    <property type="match status" value="1"/>
</dbReference>
<keyword evidence="6" id="KW-0732">Signal</keyword>
<feature type="domain" description="Protein kinase" evidence="25">
    <location>
        <begin position="898"/>
        <end position="1182"/>
    </location>
</feature>
<feature type="domain" description="Ig-like" evidence="26">
    <location>
        <begin position="261"/>
        <end position="356"/>
    </location>
</feature>
<dbReference type="InterPro" id="IPR036179">
    <property type="entry name" value="Ig-like_dom_sf"/>
</dbReference>
<dbReference type="InterPro" id="IPR050122">
    <property type="entry name" value="RTK"/>
</dbReference>
<proteinExistence type="inferred from homology"/>
<evidence type="ECO:0000256" key="13">
    <source>
        <dbReference type="ARBA" id="ARBA00023137"/>
    </source>
</evidence>
<dbReference type="Pfam" id="PF07714">
    <property type="entry name" value="PK_Tyr_Ser-Thr"/>
    <property type="match status" value="1"/>
</dbReference>
<keyword evidence="21" id="KW-0479">Metal-binding</keyword>
<dbReference type="PIRSF" id="PIRSF000615">
    <property type="entry name" value="TyrPK_CSF1-R"/>
    <property type="match status" value="1"/>
</dbReference>
<evidence type="ECO:0000256" key="24">
    <source>
        <dbReference type="SAM" id="Phobius"/>
    </source>
</evidence>
<evidence type="ECO:0000256" key="7">
    <source>
        <dbReference type="ARBA" id="ARBA00022737"/>
    </source>
</evidence>
<dbReference type="GO" id="GO:0005886">
    <property type="term" value="C:plasma membrane"/>
    <property type="evidence" value="ECO:0007669"/>
    <property type="project" value="TreeGrafter"/>
</dbReference>
<feature type="binding site" evidence="21">
    <location>
        <position position="1058"/>
    </location>
    <ligand>
        <name>Mg(2+)</name>
        <dbReference type="ChEBI" id="CHEBI:18420"/>
    </ligand>
</feature>
<dbReference type="PROSITE" id="PS00109">
    <property type="entry name" value="PROTEIN_KINASE_TYR"/>
    <property type="match status" value="1"/>
</dbReference>
<dbReference type="GO" id="GO:0043235">
    <property type="term" value="C:receptor complex"/>
    <property type="evidence" value="ECO:0007669"/>
    <property type="project" value="TreeGrafter"/>
</dbReference>
<feature type="region of interest" description="Disordered" evidence="23">
    <location>
        <begin position="826"/>
        <end position="855"/>
    </location>
</feature>
<evidence type="ECO:0000259" key="25">
    <source>
        <dbReference type="PROSITE" id="PS50011"/>
    </source>
</evidence>
<dbReference type="SMART" id="SM00060">
    <property type="entry name" value="FN3"/>
    <property type="match status" value="1"/>
</dbReference>
<dbReference type="Gene3D" id="1.10.510.10">
    <property type="entry name" value="Transferase(Phosphotransferase) domain 1"/>
    <property type="match status" value="1"/>
</dbReference>
<dbReference type="RefSeq" id="XP_022108620.1">
    <property type="nucleotide sequence ID" value="XM_022252928.1"/>
</dbReference>
<organism evidence="28 29">
    <name type="scientific">Acanthaster planci</name>
    <name type="common">Crown-of-thorns starfish</name>
    <dbReference type="NCBI Taxonomy" id="133434"/>
    <lineage>
        <taxon>Eukaryota</taxon>
        <taxon>Metazoa</taxon>
        <taxon>Echinodermata</taxon>
        <taxon>Eleutherozoa</taxon>
        <taxon>Asterozoa</taxon>
        <taxon>Asteroidea</taxon>
        <taxon>Valvatacea</taxon>
        <taxon>Valvatida</taxon>
        <taxon>Acanthasteridae</taxon>
        <taxon>Acanthaster</taxon>
    </lineage>
</organism>
<keyword evidence="28" id="KW-1185">Reference proteome</keyword>
<comment type="similarity">
    <text evidence="2">Belongs to the protein kinase superfamily. CAMK Ser/Thr protein kinase family.</text>
</comment>
<evidence type="ECO:0000256" key="21">
    <source>
        <dbReference type="PIRSR" id="PIRSR000615-3"/>
    </source>
</evidence>
<keyword evidence="17" id="KW-0393">Immunoglobulin domain</keyword>
<dbReference type="Pfam" id="PF00041">
    <property type="entry name" value="fn3"/>
    <property type="match status" value="1"/>
</dbReference>
<keyword evidence="13" id="KW-0829">Tyrosine-protein kinase</keyword>